<name>A0AAD2DAS0_EUPCR</name>
<accession>A0AAD2DAS0</accession>
<proteinExistence type="predicted"/>
<dbReference type="Gene3D" id="3.80.10.10">
    <property type="entry name" value="Ribonuclease Inhibitor"/>
    <property type="match status" value="1"/>
</dbReference>
<evidence type="ECO:0000313" key="3">
    <source>
        <dbReference type="Proteomes" id="UP001295684"/>
    </source>
</evidence>
<dbReference type="EMBL" id="CAMPGE010028337">
    <property type="protein sequence ID" value="CAI2385868.1"/>
    <property type="molecule type" value="Genomic_DNA"/>
</dbReference>
<sequence>MKRSNKASMPRISKKNLEMKDMQSQFATPRYNFLQNGDPMSGQLTPRGSVSANKDKSPEQKQFMKHVRSTIFNKFDIEYTNNLRKFDARSKENLVLSKSKSTKNTQELPKIIKSNDPPTGLTKIIEEKKIAMAVTSKRNKHNKHASLPKVREPVKKLLTNMKKINRGKMLSVQPEISAISKVNISIPKLKRGKSKLKLAPLKQNMPKTHRNSQFKSVTIRGINETYKKINIINTKKLAKDINTSMKNQRKINKFLPVEDSDENSQSDHNLLNTPICDPNTSRISSIAQNFVPKFNSKIYNQDSHSSFDSENLLKEIKDEDFHDISQKDIHNSDEDGIVQEMISDVRDYDKFRLIEKVAFSSRYSIIENPALLDKKFPLDESINKSIDTQKAFVKFQTSYIEKCKEMKVLPLPLLKKIKFDAIVLDNYQVTGQISKALGDTIHYLGTYIKSINLTNNNMDDKATSCIINGMIYNPIETLIIQKNIVGELSIKALARLIEINDSNCTFNGKEAKARIKHLELNKCIYNSPLIKDLMKELSKNREIEHLRLSSVDFSTDAINNLAILVLSNFKLQKLNLSWSEISSDELLLFLTQIQNVKHLQHLDISAIPFEGPLNEKLVELLTQHITNNPSLIHLNISSCNLEVNQVKTLYDGIKKSKSLLSVHLSCNIKHKDLKLLKNQNSAKFGKLRFSSGIISSNNISTINRSMKSLSSKKLNSTQSKVSKHKKQTMALELFKQNQQKKLGFIQDKKTKFETVDERIVLYRFLGHLEMLDGHVWKFSTSCWICDKWKYTCIIANPLTAHSNFTQPEEFNCDDFHQKITCGNTPEELEKTYSDIVPTITGTFSKWKCHKMIRINEFYDCLLRNRLPNERIYVKEEEDDLTTKISKILNNEIYTMYRNQKCFVSQQRPTIIKTLLKQNFKFRRRGPRRYIKKFTLRNDDNERMSKKPSLRSVVPKTYTTEKILKCINKTRIFNIIFTSGDRNKTILYRSEKYGAIFSREVFKLMQKDHPHLMISPEELCENHKQLKREFPDLTNEELSQYYAYATFMPPGDTKMIVCFDDIQSKDSYNLIQGIIPIRNEEIIIHKKRIKKRLIVRQFEKHLSVFKDWKPDTEASLKASLDFDFKHSKLKRFIKDEADYEEVYSLFKDDIVKIKEIFEYCIGISSYPYISWLEFCNLTKEWNIPDKGTCPMKEIDTIFITTNFEEVDMEDNPDKLLCRYEFYEILVRIANQKYIKSKALSSLPMAVARLLTENIFENSEHVLSGQLWREDYLWTINIDDLYKANLSSLKSIFVMFRKKRTNYWSLKDSLYVCRNELDINIEAKEVQLAFSLAKMTVVDEMEESEKLDRLEFVEYLEFIARLGQIVFIKNSTMGLYDKIVYIMQKFLAIIPTEVIHPSAEYEIETESDEEEYQ</sequence>
<keyword evidence="3" id="KW-1185">Reference proteome</keyword>
<evidence type="ECO:0000256" key="1">
    <source>
        <dbReference type="SAM" id="MobiDB-lite"/>
    </source>
</evidence>
<dbReference type="Proteomes" id="UP001295684">
    <property type="component" value="Unassembled WGS sequence"/>
</dbReference>
<dbReference type="GO" id="GO:0005829">
    <property type="term" value="C:cytosol"/>
    <property type="evidence" value="ECO:0007669"/>
    <property type="project" value="TreeGrafter"/>
</dbReference>
<feature type="compositionally biased region" description="Polar residues" evidence="1">
    <location>
        <begin position="42"/>
        <end position="52"/>
    </location>
</feature>
<dbReference type="PANTHER" id="PTHR24113:SF15">
    <property type="entry name" value="NACHT DOMAIN-CONTAINING PROTEIN"/>
    <property type="match status" value="1"/>
</dbReference>
<dbReference type="GO" id="GO:0005634">
    <property type="term" value="C:nucleus"/>
    <property type="evidence" value="ECO:0007669"/>
    <property type="project" value="TreeGrafter"/>
</dbReference>
<comment type="caution">
    <text evidence="2">The sequence shown here is derived from an EMBL/GenBank/DDBJ whole genome shotgun (WGS) entry which is preliminary data.</text>
</comment>
<dbReference type="GO" id="GO:0031267">
    <property type="term" value="F:small GTPase binding"/>
    <property type="evidence" value="ECO:0007669"/>
    <property type="project" value="TreeGrafter"/>
</dbReference>
<gene>
    <name evidence="2" type="ORF">ECRASSUSDP1_LOCUS27461</name>
</gene>
<organism evidence="2 3">
    <name type="scientific">Euplotes crassus</name>
    <dbReference type="NCBI Taxonomy" id="5936"/>
    <lineage>
        <taxon>Eukaryota</taxon>
        <taxon>Sar</taxon>
        <taxon>Alveolata</taxon>
        <taxon>Ciliophora</taxon>
        <taxon>Intramacronucleata</taxon>
        <taxon>Spirotrichea</taxon>
        <taxon>Hypotrichia</taxon>
        <taxon>Euplotida</taxon>
        <taxon>Euplotidae</taxon>
        <taxon>Moneuplotes</taxon>
    </lineage>
</organism>
<dbReference type="InterPro" id="IPR027038">
    <property type="entry name" value="RanGap"/>
</dbReference>
<dbReference type="GO" id="GO:0006913">
    <property type="term" value="P:nucleocytoplasmic transport"/>
    <property type="evidence" value="ECO:0007669"/>
    <property type="project" value="TreeGrafter"/>
</dbReference>
<dbReference type="PANTHER" id="PTHR24113">
    <property type="entry name" value="RAN GTPASE-ACTIVATING PROTEIN 1"/>
    <property type="match status" value="1"/>
</dbReference>
<protein>
    <submittedName>
        <fullName evidence="2">Uncharacterized protein</fullName>
    </submittedName>
</protein>
<dbReference type="SUPFAM" id="SSF52047">
    <property type="entry name" value="RNI-like"/>
    <property type="match status" value="1"/>
</dbReference>
<feature type="region of interest" description="Disordered" evidence="1">
    <location>
        <begin position="1"/>
        <end position="60"/>
    </location>
</feature>
<evidence type="ECO:0000313" key="2">
    <source>
        <dbReference type="EMBL" id="CAI2385868.1"/>
    </source>
</evidence>
<dbReference type="GO" id="GO:0048471">
    <property type="term" value="C:perinuclear region of cytoplasm"/>
    <property type="evidence" value="ECO:0007669"/>
    <property type="project" value="TreeGrafter"/>
</dbReference>
<dbReference type="GO" id="GO:0005096">
    <property type="term" value="F:GTPase activator activity"/>
    <property type="evidence" value="ECO:0007669"/>
    <property type="project" value="InterPro"/>
</dbReference>
<dbReference type="InterPro" id="IPR032675">
    <property type="entry name" value="LRR_dom_sf"/>
</dbReference>
<reference evidence="2" key="1">
    <citation type="submission" date="2023-07" db="EMBL/GenBank/DDBJ databases">
        <authorList>
            <consortium name="AG Swart"/>
            <person name="Singh M."/>
            <person name="Singh A."/>
            <person name="Seah K."/>
            <person name="Emmerich C."/>
        </authorList>
    </citation>
    <scope>NUCLEOTIDE SEQUENCE</scope>
    <source>
        <strain evidence="2">DP1</strain>
    </source>
</reference>